<reference evidence="9 10" key="1">
    <citation type="submission" date="2015-07" db="EMBL/GenBank/DDBJ databases">
        <title>Draft genome sequence of the Amantichitinum ursilacus IGB-41, a new chitin-degrading bacterium.</title>
        <authorList>
            <person name="Kirstahler P."/>
            <person name="Guenther M."/>
            <person name="Grumaz C."/>
            <person name="Rupp S."/>
            <person name="Zibek S."/>
            <person name="Sohn K."/>
        </authorList>
    </citation>
    <scope>NUCLEOTIDE SEQUENCE [LARGE SCALE GENOMIC DNA]</scope>
    <source>
        <strain evidence="9 10">IGB-41</strain>
    </source>
</reference>
<dbReference type="OrthoDB" id="9803623at2"/>
<dbReference type="InterPro" id="IPR035906">
    <property type="entry name" value="MetI-like_sf"/>
</dbReference>
<evidence type="ECO:0000256" key="5">
    <source>
        <dbReference type="ARBA" id="ARBA00022989"/>
    </source>
</evidence>
<keyword evidence="4 7" id="KW-0812">Transmembrane</keyword>
<evidence type="ECO:0000256" key="2">
    <source>
        <dbReference type="ARBA" id="ARBA00022448"/>
    </source>
</evidence>
<sequence>MLSYIIRRVLQMIPTLFGVMLLVFCLFSVFGGDPSLVLAGKHMTPATLANVRAQLGLDQPLTTQFMIFVKQVFTLDFGTSWGSQQPVRDVLASRVGPSLTLSGALLVVDLLLAVPLAALVAYFRGGLTDRIVTICCTLAMSISALVYIVAGQYLLAYKWGLFPVGGWGHGFWTNLLIYVPLPMLMGLMVSLGPDIRFYRSFFVEEMNHDYVRTARAKGLSEQKVMLKHVLRNALIPVVTTVMMSLPYLLIGALVLESFFQIPGMGNEVVRAMNNSDFPIIKAITVYVALATMVFNLLADLIYKLIDPRVQLK</sequence>
<dbReference type="PROSITE" id="PS50928">
    <property type="entry name" value="ABC_TM1"/>
    <property type="match status" value="1"/>
</dbReference>
<feature type="transmembrane region" description="Helical" evidence="7">
    <location>
        <begin position="131"/>
        <end position="155"/>
    </location>
</feature>
<comment type="subcellular location">
    <subcellularLocation>
        <location evidence="1 7">Cell membrane</location>
        <topology evidence="1 7">Multi-pass membrane protein</topology>
    </subcellularLocation>
</comment>
<dbReference type="GO" id="GO:0055085">
    <property type="term" value="P:transmembrane transport"/>
    <property type="evidence" value="ECO:0007669"/>
    <property type="project" value="InterPro"/>
</dbReference>
<dbReference type="STRING" id="857265.WG78_07735"/>
<dbReference type="PATRIC" id="fig|857265.3.peg.1583"/>
<feature type="transmembrane region" description="Helical" evidence="7">
    <location>
        <begin position="12"/>
        <end position="31"/>
    </location>
</feature>
<keyword evidence="5 7" id="KW-1133">Transmembrane helix</keyword>
<comment type="similarity">
    <text evidence="7">Belongs to the binding-protein-dependent transport system permease family.</text>
</comment>
<evidence type="ECO:0000313" key="9">
    <source>
        <dbReference type="EMBL" id="KPC53717.1"/>
    </source>
</evidence>
<evidence type="ECO:0000256" key="6">
    <source>
        <dbReference type="ARBA" id="ARBA00023136"/>
    </source>
</evidence>
<dbReference type="Pfam" id="PF00528">
    <property type="entry name" value="BPD_transp_1"/>
    <property type="match status" value="1"/>
</dbReference>
<comment type="caution">
    <text evidence="9">The sequence shown here is derived from an EMBL/GenBank/DDBJ whole genome shotgun (WGS) entry which is preliminary data.</text>
</comment>
<dbReference type="PANTHER" id="PTHR43163">
    <property type="entry name" value="DIPEPTIDE TRANSPORT SYSTEM PERMEASE PROTEIN DPPB-RELATED"/>
    <property type="match status" value="1"/>
</dbReference>
<feature type="transmembrane region" description="Helical" evidence="7">
    <location>
        <begin position="233"/>
        <end position="259"/>
    </location>
</feature>
<accession>A0A0N1JT64</accession>
<dbReference type="CDD" id="cd06261">
    <property type="entry name" value="TM_PBP2"/>
    <property type="match status" value="1"/>
</dbReference>
<evidence type="ECO:0000313" key="10">
    <source>
        <dbReference type="Proteomes" id="UP000037939"/>
    </source>
</evidence>
<dbReference type="EMBL" id="LAQT01000005">
    <property type="protein sequence ID" value="KPC53717.1"/>
    <property type="molecule type" value="Genomic_DNA"/>
</dbReference>
<dbReference type="Gene3D" id="1.10.3720.10">
    <property type="entry name" value="MetI-like"/>
    <property type="match status" value="1"/>
</dbReference>
<evidence type="ECO:0000259" key="8">
    <source>
        <dbReference type="PROSITE" id="PS50928"/>
    </source>
</evidence>
<evidence type="ECO:0000256" key="7">
    <source>
        <dbReference type="RuleBase" id="RU363032"/>
    </source>
</evidence>
<feature type="transmembrane region" description="Helical" evidence="7">
    <location>
        <begin position="279"/>
        <end position="302"/>
    </location>
</feature>
<dbReference type="InterPro" id="IPR045621">
    <property type="entry name" value="BPD_transp_1_N"/>
</dbReference>
<dbReference type="RefSeq" id="WP_053937215.1">
    <property type="nucleotide sequence ID" value="NZ_LAQT01000005.1"/>
</dbReference>
<organism evidence="9 10">
    <name type="scientific">Amantichitinum ursilacus</name>
    <dbReference type="NCBI Taxonomy" id="857265"/>
    <lineage>
        <taxon>Bacteria</taxon>
        <taxon>Pseudomonadati</taxon>
        <taxon>Pseudomonadota</taxon>
        <taxon>Betaproteobacteria</taxon>
        <taxon>Neisseriales</taxon>
        <taxon>Chitinibacteraceae</taxon>
        <taxon>Amantichitinum</taxon>
    </lineage>
</organism>
<keyword evidence="10" id="KW-1185">Reference proteome</keyword>
<evidence type="ECO:0000256" key="3">
    <source>
        <dbReference type="ARBA" id="ARBA00022475"/>
    </source>
</evidence>
<dbReference type="SUPFAM" id="SSF161098">
    <property type="entry name" value="MetI-like"/>
    <property type="match status" value="1"/>
</dbReference>
<dbReference type="Pfam" id="PF19300">
    <property type="entry name" value="BPD_transp_1_N"/>
    <property type="match status" value="1"/>
</dbReference>
<keyword evidence="2 7" id="KW-0813">Transport</keyword>
<keyword evidence="3" id="KW-1003">Cell membrane</keyword>
<dbReference type="Proteomes" id="UP000037939">
    <property type="component" value="Unassembled WGS sequence"/>
</dbReference>
<keyword evidence="6 7" id="KW-0472">Membrane</keyword>
<gene>
    <name evidence="9" type="primary">gsiC</name>
    <name evidence="9" type="ORF">WG78_07735</name>
</gene>
<feature type="transmembrane region" description="Helical" evidence="7">
    <location>
        <begin position="175"/>
        <end position="192"/>
    </location>
</feature>
<dbReference type="AlphaFoldDB" id="A0A0N1JT64"/>
<dbReference type="GO" id="GO:0005886">
    <property type="term" value="C:plasma membrane"/>
    <property type="evidence" value="ECO:0007669"/>
    <property type="project" value="UniProtKB-SubCell"/>
</dbReference>
<dbReference type="PANTHER" id="PTHR43163:SF6">
    <property type="entry name" value="DIPEPTIDE TRANSPORT SYSTEM PERMEASE PROTEIN DPPB-RELATED"/>
    <property type="match status" value="1"/>
</dbReference>
<evidence type="ECO:0000256" key="1">
    <source>
        <dbReference type="ARBA" id="ARBA00004651"/>
    </source>
</evidence>
<name>A0A0N1JT64_9NEIS</name>
<dbReference type="InterPro" id="IPR000515">
    <property type="entry name" value="MetI-like"/>
</dbReference>
<feature type="domain" description="ABC transmembrane type-1" evidence="8">
    <location>
        <begin position="95"/>
        <end position="298"/>
    </location>
</feature>
<evidence type="ECO:0000256" key="4">
    <source>
        <dbReference type="ARBA" id="ARBA00022692"/>
    </source>
</evidence>
<feature type="transmembrane region" description="Helical" evidence="7">
    <location>
        <begin position="101"/>
        <end position="124"/>
    </location>
</feature>
<proteinExistence type="inferred from homology"/>
<protein>
    <submittedName>
        <fullName evidence="9">Glutathione transport system permease protein GsiC</fullName>
    </submittedName>
</protein>